<dbReference type="Gene3D" id="3.10.50.10">
    <property type="match status" value="1"/>
</dbReference>
<evidence type="ECO:0000256" key="4">
    <source>
        <dbReference type="RuleBase" id="RU004453"/>
    </source>
</evidence>
<evidence type="ECO:0000256" key="3">
    <source>
        <dbReference type="RuleBase" id="RU000489"/>
    </source>
</evidence>
<dbReference type="SUPFAM" id="SSF51445">
    <property type="entry name" value="(Trans)glycosidases"/>
    <property type="match status" value="1"/>
</dbReference>
<dbReference type="InterPro" id="IPR001119">
    <property type="entry name" value="SLH_dom"/>
</dbReference>
<evidence type="ECO:0000256" key="2">
    <source>
        <dbReference type="ARBA" id="ARBA00023295"/>
    </source>
</evidence>
<dbReference type="Gene3D" id="3.20.20.80">
    <property type="entry name" value="Glycosidases"/>
    <property type="match status" value="1"/>
</dbReference>
<reference evidence="8 9" key="1">
    <citation type="submission" date="2022-11" db="EMBL/GenBank/DDBJ databases">
        <title>Study of microbial diversity in lake waters.</title>
        <authorList>
            <person name="Zhang J."/>
        </authorList>
    </citation>
    <scope>NUCLEOTIDE SEQUENCE [LARGE SCALE GENOMIC DNA]</scope>
    <source>
        <strain evidence="8 9">DT12</strain>
    </source>
</reference>
<dbReference type="PROSITE" id="PS51910">
    <property type="entry name" value="GH18_2"/>
    <property type="match status" value="1"/>
</dbReference>
<accession>A0ABT3WWC1</accession>
<dbReference type="RefSeq" id="WP_267150213.1">
    <property type="nucleotide sequence ID" value="NZ_JAPMLT010000001.1"/>
</dbReference>
<evidence type="ECO:0000256" key="5">
    <source>
        <dbReference type="SAM" id="SignalP"/>
    </source>
</evidence>
<organism evidence="8 9">
    <name type="scientific">Tumebacillus lacus</name>
    <dbReference type="NCBI Taxonomy" id="2995335"/>
    <lineage>
        <taxon>Bacteria</taxon>
        <taxon>Bacillati</taxon>
        <taxon>Bacillota</taxon>
        <taxon>Bacilli</taxon>
        <taxon>Bacillales</taxon>
        <taxon>Alicyclobacillaceae</taxon>
        <taxon>Tumebacillus</taxon>
    </lineage>
</organism>
<evidence type="ECO:0000313" key="9">
    <source>
        <dbReference type="Proteomes" id="UP001208017"/>
    </source>
</evidence>
<keyword evidence="1 3" id="KW-0378">Hydrolase</keyword>
<name>A0ABT3WWC1_9BACL</name>
<evidence type="ECO:0000259" key="7">
    <source>
        <dbReference type="PROSITE" id="PS51910"/>
    </source>
</evidence>
<dbReference type="InterPro" id="IPR001223">
    <property type="entry name" value="Glyco_hydro18_cat"/>
</dbReference>
<comment type="similarity">
    <text evidence="4">Belongs to the glycosyl hydrolase 18 family.</text>
</comment>
<feature type="signal peptide" evidence="5">
    <location>
        <begin position="1"/>
        <end position="26"/>
    </location>
</feature>
<feature type="domain" description="SLH" evidence="6">
    <location>
        <begin position="416"/>
        <end position="473"/>
    </location>
</feature>
<keyword evidence="2 3" id="KW-0326">Glycosidase</keyword>
<keyword evidence="5" id="KW-0732">Signal</keyword>
<proteinExistence type="inferred from homology"/>
<dbReference type="InterPro" id="IPR001579">
    <property type="entry name" value="Glyco_hydro_18_chit_AS"/>
</dbReference>
<dbReference type="InterPro" id="IPR029070">
    <property type="entry name" value="Chitinase_insertion_sf"/>
</dbReference>
<protein>
    <submittedName>
        <fullName evidence="8">Glycosyl hydrolase family 18 protein</fullName>
    </submittedName>
</protein>
<feature type="domain" description="SLH" evidence="6">
    <location>
        <begin position="351"/>
        <end position="414"/>
    </location>
</feature>
<keyword evidence="9" id="KW-1185">Reference proteome</keyword>
<dbReference type="EMBL" id="JAPMLT010000001">
    <property type="protein sequence ID" value="MCX7568983.1"/>
    <property type="molecule type" value="Genomic_DNA"/>
</dbReference>
<dbReference type="InterPro" id="IPR017853">
    <property type="entry name" value="GH"/>
</dbReference>
<evidence type="ECO:0000256" key="1">
    <source>
        <dbReference type="ARBA" id="ARBA00022801"/>
    </source>
</evidence>
<dbReference type="Proteomes" id="UP001208017">
    <property type="component" value="Unassembled WGS sequence"/>
</dbReference>
<dbReference type="InterPro" id="IPR011583">
    <property type="entry name" value="Chitinase_II/V-like_cat"/>
</dbReference>
<dbReference type="PANTHER" id="PTHR46066">
    <property type="entry name" value="CHITINASE DOMAIN-CONTAINING PROTEIN 1 FAMILY MEMBER"/>
    <property type="match status" value="1"/>
</dbReference>
<sequence>MRKRWLTGLICGILAMSSLTAPPAEAAAKKFNMSYLYFGKTSSYVGQVDRTKGSLNVVSPNYFDLNEDGSLKITWKLERSFIDEMHKRGIKVVPYVTSHWKLDIGRNAMANRDKLSTEIANAVNQYNLDGINVDIEGMTETERDAHTDFVRLLREKMPGKEVSVAVAANPNGWTKGWHGSYDYGKLAQYADYLMVMAYDEAWAGDPTAGPVASIGFVERSIQYALKQGVPNSKIVLGLPFYGRLWKSDGTFKGAGVSNVRVPTVLNKYGANVVFDGATQSPKATFTVKESDEKLTVGYNTLTAGNYELWWEDERSLKAKLRLVQKYDLKGAGSWSLDQEEASMWNYFSLWLNGLYFTDAQTHWANSEILAMVDKGWMLGTSSTTFAPETALTRAQAAVILVRAMGLQGVTPTETAKFWDVPANHWAGKEIDLAKQYGFINGAGDNVFAPEREVSREEISAMLARILDLTAPTDGQTPFADVDPNRWSYASILAMKENGVINGYEDATFRPFNHTTRAQMATLMSRIATQLEAKSVK</sequence>
<feature type="chain" id="PRO_5045878978" evidence="5">
    <location>
        <begin position="27"/>
        <end position="536"/>
    </location>
</feature>
<dbReference type="Pfam" id="PF00704">
    <property type="entry name" value="Glyco_hydro_18"/>
    <property type="match status" value="1"/>
</dbReference>
<evidence type="ECO:0000313" key="8">
    <source>
        <dbReference type="EMBL" id="MCX7568983.1"/>
    </source>
</evidence>
<gene>
    <name evidence="8" type="ORF">OS242_03275</name>
</gene>
<comment type="caution">
    <text evidence="8">The sequence shown here is derived from an EMBL/GenBank/DDBJ whole genome shotgun (WGS) entry which is preliminary data.</text>
</comment>
<dbReference type="PROSITE" id="PS51272">
    <property type="entry name" value="SLH"/>
    <property type="match status" value="3"/>
</dbReference>
<feature type="domain" description="GH18" evidence="7">
    <location>
        <begin position="32"/>
        <end position="354"/>
    </location>
</feature>
<feature type="domain" description="SLH" evidence="6">
    <location>
        <begin position="474"/>
        <end position="536"/>
    </location>
</feature>
<dbReference type="PANTHER" id="PTHR46066:SF2">
    <property type="entry name" value="CHITINASE DOMAIN-CONTAINING PROTEIN 1"/>
    <property type="match status" value="1"/>
</dbReference>
<dbReference type="PROSITE" id="PS01095">
    <property type="entry name" value="GH18_1"/>
    <property type="match status" value="1"/>
</dbReference>
<dbReference type="Pfam" id="PF00395">
    <property type="entry name" value="SLH"/>
    <property type="match status" value="3"/>
</dbReference>
<dbReference type="GO" id="GO:0016787">
    <property type="term" value="F:hydrolase activity"/>
    <property type="evidence" value="ECO:0007669"/>
    <property type="project" value="UniProtKB-KW"/>
</dbReference>
<evidence type="ECO:0000259" key="6">
    <source>
        <dbReference type="PROSITE" id="PS51272"/>
    </source>
</evidence>
<dbReference type="SMART" id="SM00636">
    <property type="entry name" value="Glyco_18"/>
    <property type="match status" value="1"/>
</dbReference>